<name>A0ABT7BFS7_9CYAN</name>
<protein>
    <submittedName>
        <fullName evidence="1">Uncharacterized protein</fullName>
    </submittedName>
</protein>
<accession>A0ABT7BFS7</accession>
<organism evidence="1 2">
    <name type="scientific">Roseofilum halophilum BLCC-M91</name>
    <dbReference type="NCBI Taxonomy" id="3022259"/>
    <lineage>
        <taxon>Bacteria</taxon>
        <taxon>Bacillati</taxon>
        <taxon>Cyanobacteriota</taxon>
        <taxon>Cyanophyceae</taxon>
        <taxon>Desertifilales</taxon>
        <taxon>Desertifilaceae</taxon>
        <taxon>Roseofilum</taxon>
        <taxon>Roseofilum halophilum</taxon>
    </lineage>
</organism>
<sequence>MTNLKTIILQAPFVIVEGIATRLYMPERNTLDLDILILSEDALLVYQDLERAKSRRIGNLSIPGSQWQLSDGTSLDVIESTTSWATEAIANPNYAPDGLPIIALPYLVLMKLTASRSQDLADISRMMGGTEESQLQEVRRIVQVYLPSAAEDLESLITLGKLERETDEIG</sequence>
<dbReference type="RefSeq" id="WP_283761360.1">
    <property type="nucleotide sequence ID" value="NZ_JAQPOK010000032.1"/>
</dbReference>
<dbReference type="Proteomes" id="UP001231370">
    <property type="component" value="Unassembled WGS sequence"/>
</dbReference>
<dbReference type="EMBL" id="JAQPOK010000032">
    <property type="protein sequence ID" value="MDJ1178033.1"/>
    <property type="molecule type" value="Genomic_DNA"/>
</dbReference>
<keyword evidence="2" id="KW-1185">Reference proteome</keyword>
<gene>
    <name evidence="1" type="ORF">PJF56_04065</name>
</gene>
<dbReference type="SUPFAM" id="SSF81301">
    <property type="entry name" value="Nucleotidyltransferase"/>
    <property type="match status" value="1"/>
</dbReference>
<comment type="caution">
    <text evidence="1">The sequence shown here is derived from an EMBL/GenBank/DDBJ whole genome shotgun (WGS) entry which is preliminary data.</text>
</comment>
<proteinExistence type="predicted"/>
<dbReference type="InterPro" id="IPR043519">
    <property type="entry name" value="NT_sf"/>
</dbReference>
<evidence type="ECO:0000313" key="1">
    <source>
        <dbReference type="EMBL" id="MDJ1178033.1"/>
    </source>
</evidence>
<evidence type="ECO:0000313" key="2">
    <source>
        <dbReference type="Proteomes" id="UP001231370"/>
    </source>
</evidence>
<reference evidence="1 2" key="1">
    <citation type="submission" date="2023-01" db="EMBL/GenBank/DDBJ databases">
        <title>Novel diversity within Roseofilum (Cyanobacteria; Desertifilaceae) from marine benthic mats with descriptions of four novel species.</title>
        <authorList>
            <person name="Wang Y."/>
            <person name="Berthold D.E."/>
            <person name="Hu J."/>
            <person name="Lefler F.W."/>
            <person name="Laughinghouse H.D. IV."/>
        </authorList>
    </citation>
    <scope>NUCLEOTIDE SEQUENCE [LARGE SCALE GENOMIC DNA]</scope>
    <source>
        <strain evidence="1 2">BLCC-M91</strain>
    </source>
</reference>